<dbReference type="Gene3D" id="3.40.50.300">
    <property type="entry name" value="P-loop containing nucleotide triphosphate hydrolases"/>
    <property type="match status" value="1"/>
</dbReference>
<organism evidence="3 4">
    <name type="scientific">Bacteroides cellulosilyticus</name>
    <dbReference type="NCBI Taxonomy" id="246787"/>
    <lineage>
        <taxon>Bacteria</taxon>
        <taxon>Pseudomonadati</taxon>
        <taxon>Bacteroidota</taxon>
        <taxon>Bacteroidia</taxon>
        <taxon>Bacteroidales</taxon>
        <taxon>Bacteroidaceae</taxon>
        <taxon>Bacteroides</taxon>
    </lineage>
</organism>
<accession>A0AAW8VIV4</accession>
<name>A0AAW8VIV4_9BACE</name>
<evidence type="ECO:0000313" key="3">
    <source>
        <dbReference type="EMBL" id="MDT4511877.1"/>
    </source>
</evidence>
<dbReference type="InterPro" id="IPR052380">
    <property type="entry name" value="Viral_DNA_packaging_terminase"/>
</dbReference>
<proteinExistence type="predicted"/>
<dbReference type="PANTHER" id="PTHR39184:SF1">
    <property type="entry name" value="PBSX PHAGE TERMINASE LARGE SUBUNIT"/>
    <property type="match status" value="1"/>
</dbReference>
<dbReference type="Proteomes" id="UP001266995">
    <property type="component" value="Unassembled WGS sequence"/>
</dbReference>
<dbReference type="Pfam" id="PF17288">
    <property type="entry name" value="Terminase_3C"/>
    <property type="match status" value="1"/>
</dbReference>
<sequence>MMSENELFEVSDLFMANKETEERTVVNQGGTSSGKTYSIMQLLFEMAMNEPDLVVTIVGQDIPNLKKGAYRDAKTILNQSPILQVWFPYINESERVIRCINGSVLEFTSFKDEQDAKSGKRDVLFINECDGIAYGIYWQLDMRTRRKVFLDYNPSARFWVHDNVIGRKNVKLIISDHRCNPFLSKEEHEKIEKIEDYELWKVYARGKTGKLKGLIFPEFRIVDRMPEVLECKGNWYGLDFGYTNDPTALENMRLAHGELWVDELLFEAGYDNPMIARVMKTNGIMRRDVVIADCAEPKSISEINSFGFNVQPSSKGPDSIKNGIQILQRYKINVTRRSTGIIQEMKRYKWKVDKNGVMLNVPIEVWNHGIDAIRYVGLKTLSARRVSSGAKATYMEVD</sequence>
<dbReference type="InterPro" id="IPR027417">
    <property type="entry name" value="P-loop_NTPase"/>
</dbReference>
<feature type="domain" description="Phage terminase large subunit N-terminal" evidence="1">
    <location>
        <begin position="23"/>
        <end position="206"/>
    </location>
</feature>
<dbReference type="EMBL" id="JAVSNH010000001">
    <property type="protein sequence ID" value="MDT4511877.1"/>
    <property type="molecule type" value="Genomic_DNA"/>
</dbReference>
<dbReference type="Pfam" id="PF04466">
    <property type="entry name" value="Terminase_3"/>
    <property type="match status" value="1"/>
</dbReference>
<gene>
    <name evidence="3" type="ORF">RO785_12945</name>
</gene>
<dbReference type="InterPro" id="IPR035413">
    <property type="entry name" value="Terminase_L_C"/>
</dbReference>
<dbReference type="AlphaFoldDB" id="A0AAW8VIV4"/>
<evidence type="ECO:0000313" key="4">
    <source>
        <dbReference type="Proteomes" id="UP001266995"/>
    </source>
</evidence>
<dbReference type="PANTHER" id="PTHR39184">
    <property type="match status" value="1"/>
</dbReference>
<evidence type="ECO:0000259" key="1">
    <source>
        <dbReference type="Pfam" id="PF04466"/>
    </source>
</evidence>
<evidence type="ECO:0000259" key="2">
    <source>
        <dbReference type="Pfam" id="PF17288"/>
    </source>
</evidence>
<dbReference type="InterPro" id="IPR035412">
    <property type="entry name" value="Terminase_L_N"/>
</dbReference>
<dbReference type="Gene3D" id="3.30.420.280">
    <property type="match status" value="1"/>
</dbReference>
<feature type="domain" description="Phage terminase large subunit C-terminal" evidence="2">
    <location>
        <begin position="239"/>
        <end position="375"/>
    </location>
</feature>
<reference evidence="3" key="1">
    <citation type="submission" date="2023-08" db="EMBL/GenBank/DDBJ databases">
        <title>Reintroducing virulent viruses to syntetic microbiomes.</title>
        <authorList>
            <person name="Wilde J."/>
            <person name="Boyes R."/>
            <person name="Robinson A.V."/>
            <person name="Daisley B.A."/>
            <person name="Allen-Vercoe E."/>
        </authorList>
    </citation>
    <scope>NUCLEOTIDE SEQUENCE</scope>
    <source>
        <strain evidence="3">225I_12FAA</strain>
    </source>
</reference>
<dbReference type="RefSeq" id="WP_313753253.1">
    <property type="nucleotide sequence ID" value="NZ_JAVSNH010000001.1"/>
</dbReference>
<comment type="caution">
    <text evidence="3">The sequence shown here is derived from an EMBL/GenBank/DDBJ whole genome shotgun (WGS) entry which is preliminary data.</text>
</comment>
<protein>
    <submittedName>
        <fullName evidence="3">Terminase large subunit</fullName>
    </submittedName>
</protein>